<evidence type="ECO:0000313" key="1">
    <source>
        <dbReference type="EMBL" id="EDQ01272.1"/>
    </source>
</evidence>
<dbReference type="AlphaFoldDB" id="A9D5W2"/>
<name>A9D5W2_9GAMM</name>
<keyword evidence="2" id="KW-1185">Reference proteome</keyword>
<accession>A9D5W2</accession>
<sequence length="91" mass="10006">MLFSCAISAVPQASDISLDKNSVLFAESLESHTEKDCLRAMTEITLVLALGEILYIGPSMGAEYVSMGQEADENFYAVINLRQSRLYQPIS</sequence>
<comment type="caution">
    <text evidence="1">The sequence shown here is derived from an EMBL/GenBank/DDBJ whole genome shotgun (WGS) entry which is preliminary data.</text>
</comment>
<gene>
    <name evidence="1" type="ORF">KT99_17291</name>
</gene>
<proteinExistence type="predicted"/>
<dbReference type="STRING" id="314608.KT99_17291"/>
<dbReference type="Proteomes" id="UP000005839">
    <property type="component" value="Unassembled WGS sequence"/>
</dbReference>
<protein>
    <submittedName>
        <fullName evidence="1">Uncharacterized protein</fullName>
    </submittedName>
</protein>
<dbReference type="EMBL" id="ABIC01000011">
    <property type="protein sequence ID" value="EDQ01272.1"/>
    <property type="molecule type" value="Genomic_DNA"/>
</dbReference>
<organism evidence="1 2">
    <name type="scientific">Shewanella benthica KT99</name>
    <dbReference type="NCBI Taxonomy" id="314608"/>
    <lineage>
        <taxon>Bacteria</taxon>
        <taxon>Pseudomonadati</taxon>
        <taxon>Pseudomonadota</taxon>
        <taxon>Gammaproteobacteria</taxon>
        <taxon>Alteromonadales</taxon>
        <taxon>Shewanellaceae</taxon>
        <taxon>Shewanella</taxon>
    </lineage>
</organism>
<reference evidence="1 2" key="1">
    <citation type="submission" date="2007-10" db="EMBL/GenBank/DDBJ databases">
        <authorList>
            <person name="Yayanos A."/>
            <person name="Ferriera S."/>
            <person name="Johnson J."/>
            <person name="Kravitz S."/>
            <person name="Halpern A."/>
            <person name="Remington K."/>
            <person name="Beeson K."/>
            <person name="Tran B."/>
            <person name="Rogers Y.-H."/>
            <person name="Friedman R."/>
            <person name="Venter J.C."/>
        </authorList>
    </citation>
    <scope>NUCLEOTIDE SEQUENCE [LARGE SCALE GENOMIC DNA]</scope>
    <source>
        <strain evidence="1 2">KT99</strain>
    </source>
</reference>
<evidence type="ECO:0000313" key="2">
    <source>
        <dbReference type="Proteomes" id="UP000005839"/>
    </source>
</evidence>